<feature type="compositionally biased region" description="Polar residues" evidence="1">
    <location>
        <begin position="72"/>
        <end position="89"/>
    </location>
</feature>
<feature type="transmembrane region" description="Helical" evidence="2">
    <location>
        <begin position="111"/>
        <end position="135"/>
    </location>
</feature>
<dbReference type="EMBL" id="JAGMVJ010000005">
    <property type="protein sequence ID" value="KAH7090665.1"/>
    <property type="molecule type" value="Genomic_DNA"/>
</dbReference>
<dbReference type="Proteomes" id="UP000813461">
    <property type="component" value="Unassembled WGS sequence"/>
</dbReference>
<evidence type="ECO:0000313" key="4">
    <source>
        <dbReference type="Proteomes" id="UP000813461"/>
    </source>
</evidence>
<gene>
    <name evidence="3" type="ORF">FB567DRAFT_590047</name>
</gene>
<protein>
    <submittedName>
        <fullName evidence="3">Uncharacterized protein</fullName>
    </submittedName>
</protein>
<comment type="caution">
    <text evidence="3">The sequence shown here is derived from an EMBL/GenBank/DDBJ whole genome shotgun (WGS) entry which is preliminary data.</text>
</comment>
<organism evidence="3 4">
    <name type="scientific">Paraphoma chrysanthemicola</name>
    <dbReference type="NCBI Taxonomy" id="798071"/>
    <lineage>
        <taxon>Eukaryota</taxon>
        <taxon>Fungi</taxon>
        <taxon>Dikarya</taxon>
        <taxon>Ascomycota</taxon>
        <taxon>Pezizomycotina</taxon>
        <taxon>Dothideomycetes</taxon>
        <taxon>Pleosporomycetidae</taxon>
        <taxon>Pleosporales</taxon>
        <taxon>Pleosporineae</taxon>
        <taxon>Phaeosphaeriaceae</taxon>
        <taxon>Paraphoma</taxon>
    </lineage>
</organism>
<feature type="region of interest" description="Disordered" evidence="1">
    <location>
        <begin position="1"/>
        <end position="20"/>
    </location>
</feature>
<evidence type="ECO:0000256" key="2">
    <source>
        <dbReference type="SAM" id="Phobius"/>
    </source>
</evidence>
<name>A0A8K0RBI4_9PLEO</name>
<feature type="compositionally biased region" description="Polar residues" evidence="1">
    <location>
        <begin position="30"/>
        <end position="42"/>
    </location>
</feature>
<accession>A0A8K0RBI4</accession>
<reference evidence="3" key="1">
    <citation type="journal article" date="2021" name="Nat. Commun.">
        <title>Genetic determinants of endophytism in the Arabidopsis root mycobiome.</title>
        <authorList>
            <person name="Mesny F."/>
            <person name="Miyauchi S."/>
            <person name="Thiergart T."/>
            <person name="Pickel B."/>
            <person name="Atanasova L."/>
            <person name="Karlsson M."/>
            <person name="Huettel B."/>
            <person name="Barry K.W."/>
            <person name="Haridas S."/>
            <person name="Chen C."/>
            <person name="Bauer D."/>
            <person name="Andreopoulos W."/>
            <person name="Pangilinan J."/>
            <person name="LaButti K."/>
            <person name="Riley R."/>
            <person name="Lipzen A."/>
            <person name="Clum A."/>
            <person name="Drula E."/>
            <person name="Henrissat B."/>
            <person name="Kohler A."/>
            <person name="Grigoriev I.V."/>
            <person name="Martin F.M."/>
            <person name="Hacquard S."/>
        </authorList>
    </citation>
    <scope>NUCLEOTIDE SEQUENCE</scope>
    <source>
        <strain evidence="3">MPI-SDFR-AT-0120</strain>
    </source>
</reference>
<evidence type="ECO:0000313" key="3">
    <source>
        <dbReference type="EMBL" id="KAH7090665.1"/>
    </source>
</evidence>
<feature type="compositionally biased region" description="Low complexity" evidence="1">
    <location>
        <begin position="46"/>
        <end position="57"/>
    </location>
</feature>
<keyword evidence="2" id="KW-0812">Transmembrane</keyword>
<keyword evidence="4" id="KW-1185">Reference proteome</keyword>
<proteinExistence type="predicted"/>
<sequence>MELMERQFPPTGPAPTPQCTDSFCTLSNGPIQTSAATKSGNQDEVAASPQAFPAPSSLTQGEPFVTGAGPEKTQQSSSMLSPTGSNPAAITGAQETAISSNEGSGGLSGGAVAGVAIACLIVGAALAFAAAFIFFKRRNKPRDSHVSFNNYSDSSPELVTVQKSVGRNSPYVQVSQTPLPAPVAVRNSVPASVQQPPDVLASILPLAAHETEVQDRVAALFKQIHCHIDTYYRDVHASITPSIEPELARFGAKGINMAELLQDSSSPTTALKHALMAYILGITGPKKGDDGETLFPDELGYSHPRSVPTNTNLEIASTIHRRLSVLLYTSECNSPTAPRRSWSFQSDIREAAEHFSLTFFPWANPGCDDQEKEDDLTRTISEVLELRVWLFGQPSEYDFRWDGVGSRGVVVSPELVKRDEAGGRDRVVLESCVSGL</sequence>
<dbReference type="OrthoDB" id="5421765at2759"/>
<keyword evidence="2" id="KW-0472">Membrane</keyword>
<keyword evidence="2" id="KW-1133">Transmembrane helix</keyword>
<evidence type="ECO:0000256" key="1">
    <source>
        <dbReference type="SAM" id="MobiDB-lite"/>
    </source>
</evidence>
<dbReference type="AlphaFoldDB" id="A0A8K0RBI4"/>
<feature type="region of interest" description="Disordered" evidence="1">
    <location>
        <begin position="30"/>
        <end position="89"/>
    </location>
</feature>